<dbReference type="AlphaFoldDB" id="A0A3M8H4E6"/>
<sequence length="82" mass="9348">MQNPFFKQIESKTGVDMEEIFALANAIQHADFSNEKQVRKIIKKVSKLANKPVSKELEDRIVKSIMQEGKSLDLSKIQKMLG</sequence>
<reference evidence="1 2" key="1">
    <citation type="journal article" date="2014" name="Int. J. Syst. Evol. Microbiol.">
        <title>Lysinibacillus halotolerans sp. nov., isolated from saline-alkaline soil.</title>
        <authorList>
            <person name="Kong D."/>
            <person name="Wang Y."/>
            <person name="Zhao B."/>
            <person name="Li Y."/>
            <person name="Song J."/>
            <person name="Zhai Y."/>
            <person name="Zhang C."/>
            <person name="Wang H."/>
            <person name="Chen X."/>
            <person name="Zhao B."/>
            <person name="Ruan Z."/>
        </authorList>
    </citation>
    <scope>NUCLEOTIDE SEQUENCE [LARGE SCALE GENOMIC DNA]</scope>
    <source>
        <strain evidence="1 2">MCCC 1A12703</strain>
    </source>
</reference>
<proteinExistence type="predicted"/>
<dbReference type="Proteomes" id="UP000279909">
    <property type="component" value="Unassembled WGS sequence"/>
</dbReference>
<evidence type="ECO:0000313" key="1">
    <source>
        <dbReference type="EMBL" id="RNC97291.1"/>
    </source>
</evidence>
<dbReference type="Pfam" id="PF14069">
    <property type="entry name" value="SpoVIF"/>
    <property type="match status" value="1"/>
</dbReference>
<dbReference type="EMBL" id="RHLQ01000055">
    <property type="protein sequence ID" value="RNC97291.1"/>
    <property type="molecule type" value="Genomic_DNA"/>
</dbReference>
<accession>A0A3M8H4E6</accession>
<keyword evidence="2" id="KW-1185">Reference proteome</keyword>
<dbReference type="OrthoDB" id="2474248at2"/>
<name>A0A3M8H4E6_9BACI</name>
<organism evidence="1 2">
    <name type="scientific">Lysinibacillus halotolerans</name>
    <dbReference type="NCBI Taxonomy" id="1368476"/>
    <lineage>
        <taxon>Bacteria</taxon>
        <taxon>Bacillati</taxon>
        <taxon>Bacillota</taxon>
        <taxon>Bacilli</taxon>
        <taxon>Bacillales</taxon>
        <taxon>Bacillaceae</taxon>
        <taxon>Lysinibacillus</taxon>
    </lineage>
</organism>
<comment type="caution">
    <text evidence="1">The sequence shown here is derived from an EMBL/GenBank/DDBJ whole genome shotgun (WGS) entry which is preliminary data.</text>
</comment>
<dbReference type="RefSeq" id="WP_122973373.1">
    <property type="nucleotide sequence ID" value="NZ_RHLQ01000055.1"/>
</dbReference>
<evidence type="ECO:0000313" key="2">
    <source>
        <dbReference type="Proteomes" id="UP000279909"/>
    </source>
</evidence>
<gene>
    <name evidence="1" type="ORF">EC501_16115</name>
</gene>
<protein>
    <submittedName>
        <fullName evidence="1">Sporulation protein</fullName>
    </submittedName>
</protein>
<dbReference type="InterPro" id="IPR025942">
    <property type="entry name" value="SpoVIF"/>
</dbReference>